<proteinExistence type="predicted"/>
<keyword evidence="4" id="KW-1185">Reference proteome</keyword>
<dbReference type="Proteomes" id="UP000053617">
    <property type="component" value="Unassembled WGS sequence"/>
</dbReference>
<keyword evidence="2" id="KW-0812">Transmembrane</keyword>
<reference evidence="3 4" key="1">
    <citation type="submission" date="2015-01" db="EMBL/GenBank/DDBJ databases">
        <title>The Genome Sequence of Rhinocladiella mackenzie CBS 650.93.</title>
        <authorList>
            <consortium name="The Broad Institute Genomics Platform"/>
            <person name="Cuomo C."/>
            <person name="de Hoog S."/>
            <person name="Gorbushina A."/>
            <person name="Stielow B."/>
            <person name="Teixiera M."/>
            <person name="Abouelleil A."/>
            <person name="Chapman S.B."/>
            <person name="Priest M."/>
            <person name="Young S.K."/>
            <person name="Wortman J."/>
            <person name="Nusbaum C."/>
            <person name="Birren B."/>
        </authorList>
    </citation>
    <scope>NUCLEOTIDE SEQUENCE [LARGE SCALE GENOMIC DNA]</scope>
    <source>
        <strain evidence="3 4">CBS 650.93</strain>
    </source>
</reference>
<feature type="region of interest" description="Disordered" evidence="1">
    <location>
        <begin position="122"/>
        <end position="141"/>
    </location>
</feature>
<keyword evidence="2" id="KW-1133">Transmembrane helix</keyword>
<accession>A0A0D2IX34</accession>
<evidence type="ECO:0008006" key="5">
    <source>
        <dbReference type="Google" id="ProtNLM"/>
    </source>
</evidence>
<dbReference type="AlphaFoldDB" id="A0A0D2IX34"/>
<gene>
    <name evidence="3" type="ORF">Z518_01637</name>
</gene>
<protein>
    <recommendedName>
        <fullName evidence="5">Transmembrane protein</fullName>
    </recommendedName>
</protein>
<dbReference type="RefSeq" id="XP_013277690.1">
    <property type="nucleotide sequence ID" value="XM_013422236.1"/>
</dbReference>
<sequence>MRCFLVNPSSFSTAEEVANEVLIFEKGLQIVALTLSILTILVNWFMPALLPLDFSDTNVRIICVTLDKVGRCLTVLALIQGLQLTRRTRRAWTPPEHQEIGFLRRWVRQTFSDTASTVVHVSDSGRNHQNRSESPPAQGRESPILVDLGLFDDSAADQERYLADLVERERRAREDREELTMRERLLQDLEESIGMFFEH</sequence>
<evidence type="ECO:0000256" key="1">
    <source>
        <dbReference type="SAM" id="MobiDB-lite"/>
    </source>
</evidence>
<feature type="transmembrane region" description="Helical" evidence="2">
    <location>
        <begin position="30"/>
        <end position="50"/>
    </location>
</feature>
<dbReference type="HOGENOM" id="CLU_1372881_0_0_1"/>
<dbReference type="VEuPathDB" id="FungiDB:Z518_01637"/>
<evidence type="ECO:0000313" key="4">
    <source>
        <dbReference type="Proteomes" id="UP000053617"/>
    </source>
</evidence>
<name>A0A0D2IX34_9EURO</name>
<dbReference type="EMBL" id="KN847475">
    <property type="protein sequence ID" value="KIX10554.1"/>
    <property type="molecule type" value="Genomic_DNA"/>
</dbReference>
<dbReference type="GeneID" id="25289708"/>
<keyword evidence="2" id="KW-0472">Membrane</keyword>
<evidence type="ECO:0000313" key="3">
    <source>
        <dbReference type="EMBL" id="KIX10554.1"/>
    </source>
</evidence>
<organism evidence="3 4">
    <name type="scientific">Rhinocladiella mackenziei CBS 650.93</name>
    <dbReference type="NCBI Taxonomy" id="1442369"/>
    <lineage>
        <taxon>Eukaryota</taxon>
        <taxon>Fungi</taxon>
        <taxon>Dikarya</taxon>
        <taxon>Ascomycota</taxon>
        <taxon>Pezizomycotina</taxon>
        <taxon>Eurotiomycetes</taxon>
        <taxon>Chaetothyriomycetidae</taxon>
        <taxon>Chaetothyriales</taxon>
        <taxon>Herpotrichiellaceae</taxon>
        <taxon>Rhinocladiella</taxon>
    </lineage>
</organism>
<evidence type="ECO:0000256" key="2">
    <source>
        <dbReference type="SAM" id="Phobius"/>
    </source>
</evidence>